<dbReference type="RefSeq" id="XP_002478051.1">
    <property type="nucleotide sequence ID" value="XM_002478006.1"/>
</dbReference>
<dbReference type="AlphaFoldDB" id="B8LZ44"/>
<dbReference type="Proteomes" id="UP000001745">
    <property type="component" value="Unassembled WGS sequence"/>
</dbReference>
<dbReference type="HOGENOM" id="CLU_1441954_0_0_1"/>
<dbReference type="InParanoid" id="B8LZ44"/>
<gene>
    <name evidence="1" type="ORF">TSTA_083210</name>
</gene>
<protein>
    <submittedName>
        <fullName evidence="1">Uncharacterized protein</fullName>
    </submittedName>
</protein>
<organism evidence="1 2">
    <name type="scientific">Talaromyces stipitatus (strain ATCC 10500 / CBS 375.48 / QM 6759 / NRRL 1006)</name>
    <name type="common">Penicillium stipitatum</name>
    <dbReference type="NCBI Taxonomy" id="441959"/>
    <lineage>
        <taxon>Eukaryota</taxon>
        <taxon>Fungi</taxon>
        <taxon>Dikarya</taxon>
        <taxon>Ascomycota</taxon>
        <taxon>Pezizomycotina</taxon>
        <taxon>Eurotiomycetes</taxon>
        <taxon>Eurotiomycetidae</taxon>
        <taxon>Eurotiales</taxon>
        <taxon>Trichocomaceae</taxon>
        <taxon>Talaromyces</taxon>
        <taxon>Talaromyces sect. Talaromyces</taxon>
    </lineage>
</organism>
<dbReference type="GeneID" id="8105199"/>
<keyword evidence="2" id="KW-1185">Reference proteome</keyword>
<evidence type="ECO:0000313" key="1">
    <source>
        <dbReference type="EMBL" id="EED21088.1"/>
    </source>
</evidence>
<name>B8LZ44_TALSN</name>
<sequence>MAAASRDLCTVFPSPTVKSLVGKFQYRRCSRHPQPIRSNMMNFSTPRELSTLGHSHSSGIDKIELICDIGRDHIELGYWERSRVVGLKTKRAGGAMEEDPAVMTRAGRVVVPSTRAREALEGADSTDATAATRRTTSKVKLTAVRKATNQIEERQCAQDKNQAILRKMFQYLKGTYQEIKILKEMLNK</sequence>
<dbReference type="eggNOG" id="ENOG502SUVM">
    <property type="taxonomic scope" value="Eukaryota"/>
</dbReference>
<dbReference type="PhylomeDB" id="B8LZ44"/>
<proteinExistence type="predicted"/>
<accession>B8LZ44</accession>
<reference evidence="2" key="1">
    <citation type="journal article" date="2015" name="Genome Announc.">
        <title>Genome sequence of the AIDS-associated pathogen Penicillium marneffei (ATCC18224) and its near taxonomic relative Talaromyces stipitatus (ATCC10500).</title>
        <authorList>
            <person name="Nierman W.C."/>
            <person name="Fedorova-Abrams N.D."/>
            <person name="Andrianopoulos A."/>
        </authorList>
    </citation>
    <scope>NUCLEOTIDE SEQUENCE [LARGE SCALE GENOMIC DNA]</scope>
    <source>
        <strain evidence="2">ATCC 10500 / CBS 375.48 / QM 6759 / NRRL 1006</strain>
    </source>
</reference>
<evidence type="ECO:0000313" key="2">
    <source>
        <dbReference type="Proteomes" id="UP000001745"/>
    </source>
</evidence>
<dbReference type="EMBL" id="EQ962653">
    <property type="protein sequence ID" value="EED21088.1"/>
    <property type="molecule type" value="Genomic_DNA"/>
</dbReference>
<dbReference type="VEuPathDB" id="FungiDB:TSTA_083210"/>